<feature type="transmembrane region" description="Helical" evidence="1">
    <location>
        <begin position="58"/>
        <end position="74"/>
    </location>
</feature>
<comment type="caution">
    <text evidence="2">The sequence shown here is derived from an EMBL/GenBank/DDBJ whole genome shotgun (WGS) entry which is preliminary data.</text>
</comment>
<dbReference type="EMBL" id="PVUE01000018">
    <property type="protein sequence ID" value="PRZ39670.1"/>
    <property type="molecule type" value="Genomic_DNA"/>
</dbReference>
<proteinExistence type="predicted"/>
<dbReference type="InterPro" id="IPR049746">
    <property type="entry name" value="TcpD-like_C"/>
</dbReference>
<name>A0A2T0ZTI5_9ACTN</name>
<keyword evidence="3" id="KW-1185">Reference proteome</keyword>
<evidence type="ECO:0000313" key="3">
    <source>
        <dbReference type="Proteomes" id="UP000237752"/>
    </source>
</evidence>
<keyword evidence="1" id="KW-0472">Membrane</keyword>
<keyword evidence="1" id="KW-1133">Transmembrane helix</keyword>
<protein>
    <recommendedName>
        <fullName evidence="4">TrbC/VIRB2 family protein</fullName>
    </recommendedName>
</protein>
<sequence length="91" mass="9907">MRTVNYLATEALFSDVLAAGINLDSLKNLVIKVLGTVLIIILLVRIMNAYAKRQWGEIVAEVIGVIVVGFFVWTPDTAIGLLQDITSSIFG</sequence>
<accession>A0A2T0ZTI5</accession>
<dbReference type="AlphaFoldDB" id="A0A2T0ZTI5"/>
<evidence type="ECO:0000256" key="1">
    <source>
        <dbReference type="SAM" id="Phobius"/>
    </source>
</evidence>
<reference evidence="2 3" key="1">
    <citation type="submission" date="2018-03" db="EMBL/GenBank/DDBJ databases">
        <title>Genomic Encyclopedia of Archaeal and Bacterial Type Strains, Phase II (KMG-II): from individual species to whole genera.</title>
        <authorList>
            <person name="Goeker M."/>
        </authorList>
    </citation>
    <scope>NUCLEOTIDE SEQUENCE [LARGE SCALE GENOMIC DNA]</scope>
    <source>
        <strain evidence="2 3">DSM 100065</strain>
    </source>
</reference>
<organism evidence="2 3">
    <name type="scientific">Antricoccus suffuscus</name>
    <dbReference type="NCBI Taxonomy" id="1629062"/>
    <lineage>
        <taxon>Bacteria</taxon>
        <taxon>Bacillati</taxon>
        <taxon>Actinomycetota</taxon>
        <taxon>Actinomycetes</taxon>
        <taxon>Geodermatophilales</taxon>
        <taxon>Antricoccaceae</taxon>
        <taxon>Antricoccus</taxon>
    </lineage>
</organism>
<dbReference type="NCBIfam" id="NF040686">
    <property type="entry name" value="TcpD_dom"/>
    <property type="match status" value="1"/>
</dbReference>
<evidence type="ECO:0000313" key="2">
    <source>
        <dbReference type="EMBL" id="PRZ39670.1"/>
    </source>
</evidence>
<feature type="transmembrane region" description="Helical" evidence="1">
    <location>
        <begin position="29"/>
        <end position="46"/>
    </location>
</feature>
<dbReference type="RefSeq" id="WP_146135425.1">
    <property type="nucleotide sequence ID" value="NZ_PVUE01000018.1"/>
</dbReference>
<dbReference type="Proteomes" id="UP000237752">
    <property type="component" value="Unassembled WGS sequence"/>
</dbReference>
<evidence type="ECO:0008006" key="4">
    <source>
        <dbReference type="Google" id="ProtNLM"/>
    </source>
</evidence>
<gene>
    <name evidence="2" type="ORF">CLV47_11834</name>
</gene>
<keyword evidence="1" id="KW-0812">Transmembrane</keyword>